<evidence type="ECO:0000313" key="3">
    <source>
        <dbReference type="EMBL" id="OLL14290.1"/>
    </source>
</evidence>
<feature type="region of interest" description="Disordered" evidence="1">
    <location>
        <begin position="123"/>
        <end position="145"/>
    </location>
</feature>
<dbReference type="InterPro" id="IPR006440">
    <property type="entry name" value="Doc"/>
</dbReference>
<protein>
    <submittedName>
        <fullName evidence="3">Alcohol dehydrogenase</fullName>
    </submittedName>
</protein>
<sequence length="145" mass="15854">MVEYLTLEDALSLIEDLTAGPVRDLGLLDSALHRPATALWGRDAYATIDEKAAALLDSLVHNHPPVDGGKRLGWLATLVFLDINGHWVEAPDDDAYRMVMDVAAGKLSLKEITEALSQWRARSTTMRSESLPTSGSRVRGASRGW</sequence>
<dbReference type="NCBIfam" id="TIGR01550">
    <property type="entry name" value="DOC_P1"/>
    <property type="match status" value="1"/>
</dbReference>
<dbReference type="Pfam" id="PF02661">
    <property type="entry name" value="Fic"/>
    <property type="match status" value="1"/>
</dbReference>
<organism evidence="3 4">
    <name type="scientific">Actinomyces oris</name>
    <dbReference type="NCBI Taxonomy" id="544580"/>
    <lineage>
        <taxon>Bacteria</taxon>
        <taxon>Bacillati</taxon>
        <taxon>Actinomycetota</taxon>
        <taxon>Actinomycetes</taxon>
        <taxon>Actinomycetales</taxon>
        <taxon>Actinomycetaceae</taxon>
        <taxon>Actinomyces</taxon>
    </lineage>
</organism>
<reference evidence="3 4" key="1">
    <citation type="submission" date="2016-12" db="EMBL/GenBank/DDBJ databases">
        <title>Genomic comparison of strains in the 'Actinomyces naeslundii' group.</title>
        <authorList>
            <person name="Mughal S.R."/>
            <person name="Do T."/>
            <person name="Gilbert S.C."/>
            <person name="Witherden E.A."/>
            <person name="Didelot X."/>
            <person name="Beighton D."/>
        </authorList>
    </citation>
    <scope>NUCLEOTIDE SEQUENCE [LARGE SCALE GENOMIC DNA]</scope>
    <source>
        <strain evidence="3 4">S64C</strain>
    </source>
</reference>
<feature type="domain" description="Fido" evidence="2">
    <location>
        <begin position="5"/>
        <end position="118"/>
    </location>
</feature>
<evidence type="ECO:0000259" key="2">
    <source>
        <dbReference type="PROSITE" id="PS51459"/>
    </source>
</evidence>
<accession>A0A1Q8HZL0</accession>
<proteinExistence type="predicted"/>
<dbReference type="PROSITE" id="PS51459">
    <property type="entry name" value="FIDO"/>
    <property type="match status" value="1"/>
</dbReference>
<dbReference type="InterPro" id="IPR003812">
    <property type="entry name" value="Fido"/>
</dbReference>
<dbReference type="PANTHER" id="PTHR39426:SF1">
    <property type="entry name" value="HOMOLOGY TO DEATH-ON-CURING PROTEIN OF PHAGE P1"/>
    <property type="match status" value="1"/>
</dbReference>
<evidence type="ECO:0000256" key="1">
    <source>
        <dbReference type="SAM" id="MobiDB-lite"/>
    </source>
</evidence>
<dbReference type="PANTHER" id="PTHR39426">
    <property type="entry name" value="HOMOLOGY TO DEATH-ON-CURING PROTEIN OF PHAGE P1"/>
    <property type="match status" value="1"/>
</dbReference>
<dbReference type="RefSeq" id="WP_075249760.1">
    <property type="nucleotide sequence ID" value="NZ_MSGO01000038.1"/>
</dbReference>
<gene>
    <name evidence="3" type="ORF">BKH32_09285</name>
</gene>
<name>A0A1Q8HZL0_9ACTO</name>
<dbReference type="EMBL" id="MSGO01000038">
    <property type="protein sequence ID" value="OLL14290.1"/>
    <property type="molecule type" value="Genomic_DNA"/>
</dbReference>
<dbReference type="GO" id="GO:0016301">
    <property type="term" value="F:kinase activity"/>
    <property type="evidence" value="ECO:0007669"/>
    <property type="project" value="InterPro"/>
</dbReference>
<dbReference type="AlphaFoldDB" id="A0A1Q8HZL0"/>
<feature type="compositionally biased region" description="Polar residues" evidence="1">
    <location>
        <begin position="123"/>
        <end position="136"/>
    </location>
</feature>
<dbReference type="Proteomes" id="UP000185736">
    <property type="component" value="Unassembled WGS sequence"/>
</dbReference>
<dbReference type="Gene3D" id="1.20.120.1870">
    <property type="entry name" value="Fic/DOC protein, Fido domain"/>
    <property type="match status" value="1"/>
</dbReference>
<comment type="caution">
    <text evidence="3">The sequence shown here is derived from an EMBL/GenBank/DDBJ whole genome shotgun (WGS) entry which is preliminary data.</text>
</comment>
<evidence type="ECO:0000313" key="4">
    <source>
        <dbReference type="Proteomes" id="UP000185736"/>
    </source>
</evidence>
<dbReference type="InterPro" id="IPR053737">
    <property type="entry name" value="Type_II_TA_Toxin"/>
</dbReference>